<keyword evidence="9" id="KW-1185">Reference proteome</keyword>
<dbReference type="PROSITE" id="PS51892">
    <property type="entry name" value="SUBTILASE"/>
    <property type="match status" value="1"/>
</dbReference>
<dbReference type="Pfam" id="PF00082">
    <property type="entry name" value="Peptidase_S8"/>
    <property type="match status" value="1"/>
</dbReference>
<dbReference type="GO" id="GO:0006508">
    <property type="term" value="P:proteolysis"/>
    <property type="evidence" value="ECO:0007669"/>
    <property type="project" value="UniProtKB-KW"/>
</dbReference>
<dbReference type="CDD" id="cd04842">
    <property type="entry name" value="Peptidases_S8_Kp43_protease"/>
    <property type="match status" value="1"/>
</dbReference>
<dbReference type="InterPro" id="IPR013783">
    <property type="entry name" value="Ig-like_fold"/>
</dbReference>
<evidence type="ECO:0000259" key="7">
    <source>
        <dbReference type="Pfam" id="PF20009"/>
    </source>
</evidence>
<organism evidence="8 9">
    <name type="scientific">Spirosoma sordidisoli</name>
    <dbReference type="NCBI Taxonomy" id="2502893"/>
    <lineage>
        <taxon>Bacteria</taxon>
        <taxon>Pseudomonadati</taxon>
        <taxon>Bacteroidota</taxon>
        <taxon>Cytophagia</taxon>
        <taxon>Cytophagales</taxon>
        <taxon>Cytophagaceae</taxon>
        <taxon>Spirosoma</taxon>
    </lineage>
</organism>
<feature type="domain" description="GEVED" evidence="7">
    <location>
        <begin position="640"/>
        <end position="717"/>
    </location>
</feature>
<dbReference type="InterPro" id="IPR000209">
    <property type="entry name" value="Peptidase_S8/S53_dom"/>
</dbReference>
<evidence type="ECO:0000313" key="8">
    <source>
        <dbReference type="EMBL" id="RYC67299.1"/>
    </source>
</evidence>
<evidence type="ECO:0000256" key="2">
    <source>
        <dbReference type="ARBA" id="ARBA00022670"/>
    </source>
</evidence>
<evidence type="ECO:0000259" key="6">
    <source>
        <dbReference type="Pfam" id="PF00082"/>
    </source>
</evidence>
<evidence type="ECO:0000256" key="5">
    <source>
        <dbReference type="PROSITE-ProRule" id="PRU01240"/>
    </source>
</evidence>
<keyword evidence="4" id="KW-0720">Serine protease</keyword>
<dbReference type="Gene3D" id="2.60.40.10">
    <property type="entry name" value="Immunoglobulins"/>
    <property type="match status" value="1"/>
</dbReference>
<comment type="similarity">
    <text evidence="1 5">Belongs to the peptidase S8 family.</text>
</comment>
<dbReference type="EMBL" id="SBLB01000008">
    <property type="protein sequence ID" value="RYC67299.1"/>
    <property type="molecule type" value="Genomic_DNA"/>
</dbReference>
<evidence type="ECO:0000313" key="9">
    <source>
        <dbReference type="Proteomes" id="UP000290407"/>
    </source>
</evidence>
<dbReference type="PANTHER" id="PTHR43399">
    <property type="entry name" value="SUBTILISIN-RELATED"/>
    <property type="match status" value="1"/>
</dbReference>
<comment type="caution">
    <text evidence="8">The sequence shown here is derived from an EMBL/GenBank/DDBJ whole genome shotgun (WGS) entry which is preliminary data.</text>
</comment>
<dbReference type="InterPro" id="IPR036852">
    <property type="entry name" value="Peptidase_S8/S53_dom_sf"/>
</dbReference>
<dbReference type="InterPro" id="IPR045474">
    <property type="entry name" value="GEVED"/>
</dbReference>
<evidence type="ECO:0000256" key="4">
    <source>
        <dbReference type="ARBA" id="ARBA00022825"/>
    </source>
</evidence>
<dbReference type="Proteomes" id="UP000290407">
    <property type="component" value="Unassembled WGS sequence"/>
</dbReference>
<keyword evidence="2" id="KW-0645">Protease</keyword>
<evidence type="ECO:0000256" key="1">
    <source>
        <dbReference type="ARBA" id="ARBA00011073"/>
    </source>
</evidence>
<feature type="domain" description="Peptidase S8/S53" evidence="6">
    <location>
        <begin position="143"/>
        <end position="424"/>
    </location>
</feature>
<name>A0A4Q2UKG9_9BACT</name>
<dbReference type="GO" id="GO:0004252">
    <property type="term" value="F:serine-type endopeptidase activity"/>
    <property type="evidence" value="ECO:0007669"/>
    <property type="project" value="InterPro"/>
</dbReference>
<reference evidence="8 9" key="1">
    <citation type="submission" date="2019-01" db="EMBL/GenBank/DDBJ databases">
        <title>Spirosoma flava sp. nov., a propanil-degrading bacterium isolated from herbicide-contaminated soil.</title>
        <authorList>
            <person name="Zhang L."/>
            <person name="Jiang J.-D."/>
        </authorList>
    </citation>
    <scope>NUCLEOTIDE SEQUENCE [LARGE SCALE GENOMIC DNA]</scope>
    <source>
        <strain evidence="8 9">TY50</strain>
    </source>
</reference>
<dbReference type="RefSeq" id="WP_129605151.1">
    <property type="nucleotide sequence ID" value="NZ_SBLB01000008.1"/>
</dbReference>
<accession>A0A4Q2UKG9</accession>
<proteinExistence type="inferred from homology"/>
<dbReference type="PROSITE" id="PS00138">
    <property type="entry name" value="SUBTILASE_SER"/>
    <property type="match status" value="1"/>
</dbReference>
<dbReference type="Gene3D" id="3.40.50.200">
    <property type="entry name" value="Peptidase S8/S53 domain"/>
    <property type="match status" value="1"/>
</dbReference>
<dbReference type="SUPFAM" id="SSF49785">
    <property type="entry name" value="Galactose-binding domain-like"/>
    <property type="match status" value="1"/>
</dbReference>
<dbReference type="InterPro" id="IPR008979">
    <property type="entry name" value="Galactose-bd-like_sf"/>
</dbReference>
<dbReference type="PANTHER" id="PTHR43399:SF4">
    <property type="entry name" value="CELL WALL-ASSOCIATED PROTEASE"/>
    <property type="match status" value="1"/>
</dbReference>
<comment type="caution">
    <text evidence="5">Lacks conserved residue(s) required for the propagation of feature annotation.</text>
</comment>
<dbReference type="Gene3D" id="2.60.120.380">
    <property type="match status" value="1"/>
</dbReference>
<dbReference type="InterPro" id="IPR034058">
    <property type="entry name" value="TagA/B/C/D_pept_dom"/>
</dbReference>
<dbReference type="Pfam" id="PF20009">
    <property type="entry name" value="GEVED"/>
    <property type="match status" value="1"/>
</dbReference>
<dbReference type="InterPro" id="IPR023828">
    <property type="entry name" value="Peptidase_S8_Ser-AS"/>
</dbReference>
<gene>
    <name evidence="8" type="ORF">EQG79_24595</name>
</gene>
<keyword evidence="3" id="KW-0378">Hydrolase</keyword>
<protein>
    <submittedName>
        <fullName evidence="8">Peptidase S8</fullName>
    </submittedName>
</protein>
<evidence type="ECO:0000256" key="3">
    <source>
        <dbReference type="ARBA" id="ARBA00022801"/>
    </source>
</evidence>
<dbReference type="InterPro" id="IPR051048">
    <property type="entry name" value="Peptidase_S8/S53_subtilisin"/>
</dbReference>
<dbReference type="SUPFAM" id="SSF52743">
    <property type="entry name" value="Subtilisin-like"/>
    <property type="match status" value="1"/>
</dbReference>
<sequence>MNSGLAQPLPQYNARQQAQLQSLKQLVQAARTDNYNRAVQLANRLGRPLVQTSRRGEVIVLDGLDDTGNLRYVGTTSATRAGNSTRTSSLYTGGSLGLNLSGSSESVRNRLGMWEVRGLPRTTHLEMGGRINQIDVGQTTSPDEILHSTHVAGIMIAQGRNPLARGMAYGANLQSYNQSNDAAEMTGAAANLLVSNHSYGTITGWRFNDSRTTTTKWEWWGDTAVSQTDDYKFGFYESSVRTWDQIMANAPYYLIVKSAGNNHGSNGPGAGQPYYLGNSNTISTVARASQNGYDNIPTQGTAKNILTVGAVSNLSAGYNQPGDVQIADFSSWGPTDDGRIKPDLVGVGVSVLSTSSASDSAYTTLSGTSMSTPNVSGTLLLLQELYAQRNNGQFMRASTLKGLAIHTADEAGPAPGPDYRHGWGLLNAERAGRAILNTDRNYLVSEQTLTQSQSYTLAVVASGRGPLMATIAWTDPAGTTTSPVTLNDRTPKLVNDLDIRISDGPTSTLPWILDPANPAASATRGDNSRDNVEQVLLASPEPGKSYTITVSHKRSLSGTRQDYALLVSGIGGQAYCASGPSSSANSKISRVQLGTIDQAGGNDCTTYSDFSQTTTSVQAGQQLPLTVSLGTCGEARTVTLKAFADWNQNGTFTDPGETIAQSGTLTNTGVFSTTVGIPATAQNGQFIRLRIVAVETADAATISACGTYGNGETQDYGLRVIQTVNDIGTVALLSPQSGFCGQTNRETLVTVRIRNFGSATQRDIPVSVTITDTTTNTPVATLTSTLPLLSAFRQAQLTLTLPATTVLTPGRPYRFTVSTGLDTDLNPANNILSETRVVATQPTTGLFAVVRCGSDTAIALRNTGGGTAFWYDAPTGGNLLAAGNRADVKALPASGQFYASLNEFSGSIGPVEKRSFGGGTYGTGFQPAPLVTTAVPLLIESARLYIGSAGQLTFTVRRYDDTPVSSVTLDVVPTRGQSVTTLTGGTYPDDAADRGAVYPLNLRLPEAGQYKITIDYADGASIFRSNLSVSGFPFQLRTQTGQPVVTIRGSLFNNGTTTDTLTAAWYYFYDLKVRSLDCPAPARVAVTPTAGTTTAAAITTSGSTSLCEGSSVTLQANTGSGLAYQWLRDGQALGGATSSTLAASTTGSYAVRVTGTCLPVLSAAVPVTVRPAEIPTIATSGLTLTTNAVSNIQWLLDGIPIAGATAPTYTAVRAGRYSIRGGVNGCGEGISAEVVLTILAEEPTLDDLSIQAYPNPVTRQLTVSVSAEGLTTPRLRLTDGRGLTVRSAPLQRDGNRFRSILEMGDLPGGTFFVVVDNGPDQRVRVKRISKQ</sequence>